<protein>
    <submittedName>
        <fullName evidence="5">Sugar ABC transporter substrate-binding protein</fullName>
    </submittedName>
</protein>
<proteinExistence type="inferred from homology"/>
<dbReference type="GO" id="GO:0030313">
    <property type="term" value="C:cell envelope"/>
    <property type="evidence" value="ECO:0007669"/>
    <property type="project" value="UniProtKB-SubCell"/>
</dbReference>
<evidence type="ECO:0000256" key="3">
    <source>
        <dbReference type="ARBA" id="ARBA00022729"/>
    </source>
</evidence>
<dbReference type="Pfam" id="PF13407">
    <property type="entry name" value="Peripla_BP_4"/>
    <property type="match status" value="1"/>
</dbReference>
<dbReference type="Gene3D" id="3.40.50.2300">
    <property type="match status" value="2"/>
</dbReference>
<dbReference type="EMBL" id="BMHV01000007">
    <property type="protein sequence ID" value="GGF60224.1"/>
    <property type="molecule type" value="Genomic_DNA"/>
</dbReference>
<comment type="subcellular location">
    <subcellularLocation>
        <location evidence="1">Cell envelope</location>
    </subcellularLocation>
</comment>
<evidence type="ECO:0000313" key="5">
    <source>
        <dbReference type="EMBL" id="GGF60224.1"/>
    </source>
</evidence>
<evidence type="ECO:0000259" key="4">
    <source>
        <dbReference type="Pfam" id="PF13407"/>
    </source>
</evidence>
<dbReference type="SUPFAM" id="SSF53822">
    <property type="entry name" value="Periplasmic binding protein-like I"/>
    <property type="match status" value="1"/>
</dbReference>
<gene>
    <name evidence="5" type="ORF">GCM10011332_12410</name>
</gene>
<evidence type="ECO:0000256" key="1">
    <source>
        <dbReference type="ARBA" id="ARBA00004196"/>
    </source>
</evidence>
<evidence type="ECO:0000256" key="2">
    <source>
        <dbReference type="ARBA" id="ARBA00007639"/>
    </source>
</evidence>
<dbReference type="AlphaFoldDB" id="A0A917BVP2"/>
<reference evidence="5" key="2">
    <citation type="submission" date="2020-09" db="EMBL/GenBank/DDBJ databases">
        <authorList>
            <person name="Sun Q."/>
            <person name="Zhou Y."/>
        </authorList>
    </citation>
    <scope>NUCLEOTIDE SEQUENCE</scope>
    <source>
        <strain evidence="5">CGMCC 1.15254</strain>
    </source>
</reference>
<sequence length="377" mass="43094">MFYKRNGEASMRWALSFLFCVILVLPAYGELPVRASKQLKIAFNNPGFADRGFWKDVSDTMQAAAHHFGADLHIWYGDRTPNKIRENAAEIFDSSIDFDYIIIVNEYQKLSGFLRKAEQRRIPTLFLLNSITDQQKQFIGRPGQIFKYWLGSITPDNDKAGYEMATSLLDFARARNWQAPYTVLTLSGDNRTPASLERNGGLGRFLNKKTELREIHRAYTNWSKDQAFDETNKYLARAPAPKLIWAANDNIALGAIAAMNKHQLKAGQDYAIAGLNWSKDGLNAVRNKQFTMTHGGHFFAGAWAIVTLFDHHNNQLLEKEIHFPMEAITLKNIDEFEKKLGTRDWSKIDFTRFSKTQNKTLITYDFSLKNLLAATHP</sequence>
<comment type="caution">
    <text evidence="5">The sequence shown here is derived from an EMBL/GenBank/DDBJ whole genome shotgun (WGS) entry which is preliminary data.</text>
</comment>
<dbReference type="PANTHER" id="PTHR46847:SF2">
    <property type="entry name" value="ABC TRANSPORTER SUGAR-BINDING PROTEIN"/>
    <property type="match status" value="1"/>
</dbReference>
<reference evidence="5" key="1">
    <citation type="journal article" date="2014" name="Int. J. Syst. Evol. Microbiol.">
        <title>Complete genome sequence of Corynebacterium casei LMG S-19264T (=DSM 44701T), isolated from a smear-ripened cheese.</title>
        <authorList>
            <consortium name="US DOE Joint Genome Institute (JGI-PGF)"/>
            <person name="Walter F."/>
            <person name="Albersmeier A."/>
            <person name="Kalinowski J."/>
            <person name="Ruckert C."/>
        </authorList>
    </citation>
    <scope>NUCLEOTIDE SEQUENCE</scope>
    <source>
        <strain evidence="5">CGMCC 1.15254</strain>
    </source>
</reference>
<comment type="similarity">
    <text evidence="2">Belongs to the bacterial solute-binding protein 2 family.</text>
</comment>
<dbReference type="GO" id="GO:0030246">
    <property type="term" value="F:carbohydrate binding"/>
    <property type="evidence" value="ECO:0007669"/>
    <property type="project" value="UniProtKB-ARBA"/>
</dbReference>
<dbReference type="Proteomes" id="UP000632498">
    <property type="component" value="Unassembled WGS sequence"/>
</dbReference>
<dbReference type="InterPro" id="IPR025997">
    <property type="entry name" value="SBP_2_dom"/>
</dbReference>
<dbReference type="InterPro" id="IPR028082">
    <property type="entry name" value="Peripla_BP_I"/>
</dbReference>
<keyword evidence="6" id="KW-1185">Reference proteome</keyword>
<name>A0A917BVP2_9PROT</name>
<dbReference type="CDD" id="cd06324">
    <property type="entry name" value="PBP1_ABC_sugar_binding-like"/>
    <property type="match status" value="1"/>
</dbReference>
<keyword evidence="3" id="KW-0732">Signal</keyword>
<organism evidence="5 6">
    <name type="scientific">Terasakiella brassicae</name>
    <dbReference type="NCBI Taxonomy" id="1634917"/>
    <lineage>
        <taxon>Bacteria</taxon>
        <taxon>Pseudomonadati</taxon>
        <taxon>Pseudomonadota</taxon>
        <taxon>Alphaproteobacteria</taxon>
        <taxon>Rhodospirillales</taxon>
        <taxon>Terasakiellaceae</taxon>
        <taxon>Terasakiella</taxon>
    </lineage>
</organism>
<dbReference type="PANTHER" id="PTHR46847">
    <property type="entry name" value="D-ALLOSE-BINDING PERIPLASMIC PROTEIN-RELATED"/>
    <property type="match status" value="1"/>
</dbReference>
<evidence type="ECO:0000313" key="6">
    <source>
        <dbReference type="Proteomes" id="UP000632498"/>
    </source>
</evidence>
<feature type="domain" description="Periplasmic binding protein" evidence="4">
    <location>
        <begin position="41"/>
        <end position="299"/>
    </location>
</feature>
<accession>A0A917BVP2</accession>